<protein>
    <submittedName>
        <fullName evidence="6">Transcriptional regulator, TetR family</fullName>
    </submittedName>
</protein>
<dbReference type="AlphaFoldDB" id="A0A1H6RKJ3"/>
<dbReference type="SUPFAM" id="SSF48498">
    <property type="entry name" value="Tetracyclin repressor-like, C-terminal domain"/>
    <property type="match status" value="1"/>
</dbReference>
<dbReference type="EMBL" id="FNYW01000002">
    <property type="protein sequence ID" value="SEI53834.1"/>
    <property type="molecule type" value="Genomic_DNA"/>
</dbReference>
<dbReference type="STRING" id="1130080.SAMN04488113_102152"/>
<accession>A0A1H6RKJ3</accession>
<keyword evidence="1" id="KW-0805">Transcription regulation</keyword>
<feature type="domain" description="HTH tetR-type" evidence="5">
    <location>
        <begin position="6"/>
        <end position="66"/>
    </location>
</feature>
<evidence type="ECO:0000256" key="1">
    <source>
        <dbReference type="ARBA" id="ARBA00023015"/>
    </source>
</evidence>
<organism evidence="6 7">
    <name type="scientific">Alkalibacterium gilvum</name>
    <dbReference type="NCBI Taxonomy" id="1130080"/>
    <lineage>
        <taxon>Bacteria</taxon>
        <taxon>Bacillati</taxon>
        <taxon>Bacillota</taxon>
        <taxon>Bacilli</taxon>
        <taxon>Lactobacillales</taxon>
        <taxon>Carnobacteriaceae</taxon>
        <taxon>Alkalibacterium</taxon>
    </lineage>
</organism>
<name>A0A1H6RKJ3_9LACT</name>
<dbReference type="InterPro" id="IPR025996">
    <property type="entry name" value="MT1864/Rv1816-like_C"/>
</dbReference>
<dbReference type="Pfam" id="PF13305">
    <property type="entry name" value="TetR_C_33"/>
    <property type="match status" value="1"/>
</dbReference>
<evidence type="ECO:0000256" key="2">
    <source>
        <dbReference type="ARBA" id="ARBA00023125"/>
    </source>
</evidence>
<sequence length="189" mass="21810">MSRKKRIMKKHILDAALDLVKHDGFEDFTARRIAESLNASTQPIYKDFKNMDDLREHLLLYIKTMVQEEVFKVTTGDRGLVVVCANYMRFAKKEGTLFCAIFMGKGHPADDLNAYVLNSIYDVLENMSEFEDYTDRKEFMEIIWPAVHGAAVLSAQGQLDYHEEEIDNIANSIIYYGKTVWKDKKVGKI</sequence>
<dbReference type="PROSITE" id="PS50977">
    <property type="entry name" value="HTH_TETR_2"/>
    <property type="match status" value="1"/>
</dbReference>
<evidence type="ECO:0000256" key="4">
    <source>
        <dbReference type="PROSITE-ProRule" id="PRU00335"/>
    </source>
</evidence>
<dbReference type="GO" id="GO:0003677">
    <property type="term" value="F:DNA binding"/>
    <property type="evidence" value="ECO:0007669"/>
    <property type="project" value="UniProtKB-UniRule"/>
</dbReference>
<evidence type="ECO:0000259" key="5">
    <source>
        <dbReference type="PROSITE" id="PS50977"/>
    </source>
</evidence>
<keyword evidence="3" id="KW-0804">Transcription</keyword>
<dbReference type="Proteomes" id="UP000198564">
    <property type="component" value="Unassembled WGS sequence"/>
</dbReference>
<dbReference type="Gene3D" id="1.10.357.10">
    <property type="entry name" value="Tetracycline Repressor, domain 2"/>
    <property type="match status" value="1"/>
</dbReference>
<dbReference type="InterPro" id="IPR036271">
    <property type="entry name" value="Tet_transcr_reg_TetR-rel_C_sf"/>
</dbReference>
<evidence type="ECO:0000313" key="6">
    <source>
        <dbReference type="EMBL" id="SEI53834.1"/>
    </source>
</evidence>
<dbReference type="InterPro" id="IPR009057">
    <property type="entry name" value="Homeodomain-like_sf"/>
</dbReference>
<dbReference type="Pfam" id="PF00440">
    <property type="entry name" value="TetR_N"/>
    <property type="match status" value="1"/>
</dbReference>
<gene>
    <name evidence="6" type="ORF">SAMN04488113_102152</name>
</gene>
<dbReference type="InterPro" id="IPR001647">
    <property type="entry name" value="HTH_TetR"/>
</dbReference>
<reference evidence="7" key="1">
    <citation type="submission" date="2016-10" db="EMBL/GenBank/DDBJ databases">
        <authorList>
            <person name="Varghese N."/>
            <person name="Submissions S."/>
        </authorList>
    </citation>
    <scope>NUCLEOTIDE SEQUENCE [LARGE SCALE GENOMIC DNA]</scope>
    <source>
        <strain evidence="7">DSM 25751</strain>
    </source>
</reference>
<dbReference type="SUPFAM" id="SSF46689">
    <property type="entry name" value="Homeodomain-like"/>
    <property type="match status" value="1"/>
</dbReference>
<evidence type="ECO:0000256" key="3">
    <source>
        <dbReference type="ARBA" id="ARBA00023163"/>
    </source>
</evidence>
<keyword evidence="2 4" id="KW-0238">DNA-binding</keyword>
<evidence type="ECO:0000313" key="7">
    <source>
        <dbReference type="Proteomes" id="UP000198564"/>
    </source>
</evidence>
<proteinExistence type="predicted"/>
<feature type="DNA-binding region" description="H-T-H motif" evidence="4">
    <location>
        <begin position="29"/>
        <end position="48"/>
    </location>
</feature>
<keyword evidence="7" id="KW-1185">Reference proteome</keyword>